<keyword evidence="1 3" id="KW-0479">Metal-binding</keyword>
<protein>
    <recommendedName>
        <fullName evidence="5">RING-type domain-containing protein</fullName>
    </recommendedName>
</protein>
<evidence type="ECO:0000256" key="4">
    <source>
        <dbReference type="SAM" id="MobiDB-lite"/>
    </source>
</evidence>
<feature type="region of interest" description="Disordered" evidence="4">
    <location>
        <begin position="816"/>
        <end position="873"/>
    </location>
</feature>
<evidence type="ECO:0000313" key="7">
    <source>
        <dbReference type="Proteomes" id="UP001186944"/>
    </source>
</evidence>
<dbReference type="Gene3D" id="3.30.40.10">
    <property type="entry name" value="Zinc/RING finger domain, C3HC4 (zinc finger)"/>
    <property type="match status" value="1"/>
</dbReference>
<evidence type="ECO:0000256" key="1">
    <source>
        <dbReference type="ARBA" id="ARBA00022771"/>
    </source>
</evidence>
<feature type="domain" description="RING-type" evidence="5">
    <location>
        <begin position="202"/>
        <end position="237"/>
    </location>
</feature>
<dbReference type="SUPFAM" id="SSF48403">
    <property type="entry name" value="Ankyrin repeat"/>
    <property type="match status" value="1"/>
</dbReference>
<accession>A0AA88XL25</accession>
<evidence type="ECO:0000256" key="2">
    <source>
        <dbReference type="ARBA" id="ARBA00022833"/>
    </source>
</evidence>
<proteinExistence type="predicted"/>
<dbReference type="InterPro" id="IPR036770">
    <property type="entry name" value="Ankyrin_rpt-contain_sf"/>
</dbReference>
<keyword evidence="2" id="KW-0862">Zinc</keyword>
<evidence type="ECO:0000313" key="6">
    <source>
        <dbReference type="EMBL" id="KAK3087262.1"/>
    </source>
</evidence>
<evidence type="ECO:0000256" key="3">
    <source>
        <dbReference type="PROSITE-ProRule" id="PRU00175"/>
    </source>
</evidence>
<dbReference type="InterPro" id="IPR001841">
    <property type="entry name" value="Znf_RING"/>
</dbReference>
<name>A0AA88XL25_PINIB</name>
<dbReference type="EMBL" id="VSWD01000011">
    <property type="protein sequence ID" value="KAK3087262.1"/>
    <property type="molecule type" value="Genomic_DNA"/>
</dbReference>
<dbReference type="SMART" id="SM00184">
    <property type="entry name" value="RING"/>
    <property type="match status" value="1"/>
</dbReference>
<evidence type="ECO:0000259" key="5">
    <source>
        <dbReference type="PROSITE" id="PS50089"/>
    </source>
</evidence>
<gene>
    <name evidence="6" type="ORF">FSP39_003794</name>
</gene>
<dbReference type="AlphaFoldDB" id="A0AA88XL25"/>
<dbReference type="InterPro" id="IPR013083">
    <property type="entry name" value="Znf_RING/FYVE/PHD"/>
</dbReference>
<dbReference type="Pfam" id="PF13920">
    <property type="entry name" value="zf-C3HC4_3"/>
    <property type="match status" value="1"/>
</dbReference>
<keyword evidence="7" id="KW-1185">Reference proteome</keyword>
<feature type="compositionally biased region" description="Basic and acidic residues" evidence="4">
    <location>
        <begin position="821"/>
        <end position="830"/>
    </location>
</feature>
<dbReference type="Proteomes" id="UP001186944">
    <property type="component" value="Unassembled WGS sequence"/>
</dbReference>
<dbReference type="PROSITE" id="PS50089">
    <property type="entry name" value="ZF_RING_2"/>
    <property type="match status" value="1"/>
</dbReference>
<feature type="compositionally biased region" description="Basic residues" evidence="4">
    <location>
        <begin position="835"/>
        <end position="845"/>
    </location>
</feature>
<keyword evidence="1 3" id="KW-0863">Zinc-finger</keyword>
<dbReference type="GO" id="GO:0008270">
    <property type="term" value="F:zinc ion binding"/>
    <property type="evidence" value="ECO:0007669"/>
    <property type="project" value="UniProtKB-KW"/>
</dbReference>
<reference evidence="6" key="1">
    <citation type="submission" date="2019-08" db="EMBL/GenBank/DDBJ databases">
        <title>The improved chromosome-level genome for the pearl oyster Pinctada fucata martensii using PacBio sequencing and Hi-C.</title>
        <authorList>
            <person name="Zheng Z."/>
        </authorList>
    </citation>
    <scope>NUCLEOTIDE SEQUENCE</scope>
    <source>
        <strain evidence="6">ZZ-2019</strain>
        <tissue evidence="6">Adductor muscle</tissue>
    </source>
</reference>
<comment type="caution">
    <text evidence="6">The sequence shown here is derived from an EMBL/GenBank/DDBJ whole genome shotgun (WGS) entry which is preliminary data.</text>
</comment>
<dbReference type="Gene3D" id="1.25.40.20">
    <property type="entry name" value="Ankyrin repeat-containing domain"/>
    <property type="match status" value="1"/>
</dbReference>
<sequence>MYVVKTCNSRETHVIIRVPAVIKTWGRRGKTRQLERSVTARPRSFDGCSALVTRVIACAKRLITNAFSLRRVWTWLVVLRQCFSSADIHLKDSDGDTVFHCAMRIKARQEGLILKLVGLTVNNRELENEKFKMVVMLLENGADFKATNNMGQNPLQVCSSDILKKAVVEVIEKRRMTPQQNATNQMAQAMGELLQELLVLPCAVCKENRANTVLLPCEHKVTCRGCCFRVDTCPLCHESVEQRCDTPCSEARPSSPLQAKTKESLQFIIFDFRNSSSQPVKGRLIPVNQPQEHDANLESLLEDVLQDKHLSAKVLSVSETEAVFGKTNIHSNTILKYAKVAFIDDKKSHATTHKLLYSERLTKFGTCFADGECLLEDASDLMAFSVLQTSELKYNHFETLVVECYNTDTYNELKVKIKAQFPDRNFEHSEIRLTKGIEEKDDKESVMTLMKEMNTDNEFNDPGLLRYPSKKFYHQIDTPVLHRASFYFRKVTIKHSAQEMSAFVDFQWSTTQLRDEIAKLTHCYPQSLNLRQVDSDGMERQIPETHLISPYVAENQIIRTGIREKVELMVIVKDLSGMKRFIIYMYDLNSTDDLKLEIATHLNVDSFYIDLFHGKSVLHSSTFKNLGFRRKEEIRVEVERHRIRIRALYVNGNERRKKWLIIDEPEVLTVKELLDFWAVETVCEDSNLRVIYENRCLLESPSLKEAKITHGCTIFICHCPSAFEDKTVPGKIKGIIEAKETGEMCFRHAVTMEGMAFYCNQDFDYEENVSKLRKQRSEERKARKLPMGIRIDSSLISLVNDGVSIKPSPSTPKLFSFPSVRKIDNSENQKPKAYNIRKKGSKTNKQKPPPYEKKRTPDVGVRPGAQEEAASPACMQHQPLQFGRTVIPGYFHFRRYRVQSLVGWFKWSMTEYHPPFWRVGHHSV</sequence>
<organism evidence="6 7">
    <name type="scientific">Pinctada imbricata</name>
    <name type="common">Atlantic pearl-oyster</name>
    <name type="synonym">Pinctada martensii</name>
    <dbReference type="NCBI Taxonomy" id="66713"/>
    <lineage>
        <taxon>Eukaryota</taxon>
        <taxon>Metazoa</taxon>
        <taxon>Spiralia</taxon>
        <taxon>Lophotrochozoa</taxon>
        <taxon>Mollusca</taxon>
        <taxon>Bivalvia</taxon>
        <taxon>Autobranchia</taxon>
        <taxon>Pteriomorphia</taxon>
        <taxon>Pterioida</taxon>
        <taxon>Pterioidea</taxon>
        <taxon>Pteriidae</taxon>
        <taxon>Pinctada</taxon>
    </lineage>
</organism>